<organism evidence="2 3">
    <name type="scientific">Acidihalobacter ferrooxydans</name>
    <dbReference type="NCBI Taxonomy" id="1765967"/>
    <lineage>
        <taxon>Bacteria</taxon>
        <taxon>Pseudomonadati</taxon>
        <taxon>Pseudomonadota</taxon>
        <taxon>Gammaproteobacteria</taxon>
        <taxon>Chromatiales</taxon>
        <taxon>Ectothiorhodospiraceae</taxon>
        <taxon>Acidihalobacter</taxon>
    </lineage>
</organism>
<protein>
    <recommendedName>
        <fullName evidence="4">DUF4142 domain-containing protein</fullName>
    </recommendedName>
</protein>
<name>A0A1P8UDD8_9GAMM</name>
<dbReference type="Proteomes" id="UP000243807">
    <property type="component" value="Chromosome"/>
</dbReference>
<evidence type="ECO:0008006" key="4">
    <source>
        <dbReference type="Google" id="ProtNLM"/>
    </source>
</evidence>
<evidence type="ECO:0000313" key="3">
    <source>
        <dbReference type="Proteomes" id="UP000243807"/>
    </source>
</evidence>
<dbReference type="EMBL" id="CP019434">
    <property type="protein sequence ID" value="APZ41855.1"/>
    <property type="molecule type" value="Genomic_DNA"/>
</dbReference>
<sequence>MFSLRRSHVARIAGAASLFACVALPLQAMAANTSAAKPVEPNVQSAQAQQSSPAQLQQQYIAVRRELMQIKAKAEHDDPALIKQSEQYRKELFAAMKKNGSDPQKMIESFNSMAAKLKDKTLPEAKRKALLGELRGLQMSFFAAEHKAMQEPALQATSKKLEEATLAAMRKTNSNTDKLIKEMQVLQGKLLKAQAGAAPTK</sequence>
<keyword evidence="1" id="KW-0732">Signal</keyword>
<proteinExistence type="predicted"/>
<feature type="chain" id="PRO_5013383582" description="DUF4142 domain-containing protein" evidence="1">
    <location>
        <begin position="31"/>
        <end position="201"/>
    </location>
</feature>
<dbReference type="KEGG" id="afy:BW247_01035"/>
<reference evidence="2 3" key="1">
    <citation type="submission" date="2017-01" db="EMBL/GenBank/DDBJ databases">
        <title>Draft sequence of Acidihalobacter ferrooxidans strain DSM 14175 (strain V8).</title>
        <authorList>
            <person name="Khaleque H.N."/>
            <person name="Ramsay J.P."/>
            <person name="Murphy R.J.T."/>
            <person name="Kaksonen A.H."/>
            <person name="Boxall N.J."/>
            <person name="Watkin E.L.J."/>
        </authorList>
    </citation>
    <scope>NUCLEOTIDE SEQUENCE [LARGE SCALE GENOMIC DNA]</scope>
    <source>
        <strain evidence="2 3">V8</strain>
    </source>
</reference>
<evidence type="ECO:0000256" key="1">
    <source>
        <dbReference type="SAM" id="SignalP"/>
    </source>
</evidence>
<evidence type="ECO:0000313" key="2">
    <source>
        <dbReference type="EMBL" id="APZ41855.1"/>
    </source>
</evidence>
<dbReference type="AlphaFoldDB" id="A0A1P8UDD8"/>
<feature type="signal peptide" evidence="1">
    <location>
        <begin position="1"/>
        <end position="30"/>
    </location>
</feature>
<accession>A0A1P8UDD8</accession>
<gene>
    <name evidence="2" type="ORF">BW247_01035</name>
</gene>
<keyword evidence="3" id="KW-1185">Reference proteome</keyword>